<feature type="region of interest" description="Disordered" evidence="1">
    <location>
        <begin position="299"/>
        <end position="326"/>
    </location>
</feature>
<comment type="caution">
    <text evidence="2">The sequence shown here is derived from an EMBL/GenBank/DDBJ whole genome shotgun (WGS) entry which is preliminary data.</text>
</comment>
<keyword evidence="3" id="KW-1185">Reference proteome</keyword>
<protein>
    <submittedName>
        <fullName evidence="2">Uncharacterized protein</fullName>
    </submittedName>
</protein>
<dbReference type="AlphaFoldDB" id="A0A1R3L150"/>
<sequence length="326" mass="34700">ALQPRGGAQLIGEQLADPPEPGLAPGEFQVQLPATLAHGSVGYLVCQRQWLLKPVAIECEGVVHGIEVQRASEGLPVLLAIVRLTMGETSGEQRQGLAQQVIADHLQRNQAELCIERRQFRLLAVIAGAEPDAFAFLDQAQAEKCSQQRGVAQRQAQSVTQSGTGQQGITEHAVGRNMHAPPELQADIPAPGHRIGAHLHFLARGDARVGTAKVGSADAAALEQGFVAEGLHDQGYRVQGGQVGVQHARLPGWWTVRKTSNLHAFTLGPVPSGGALPRTTGRCPATIAACRKPLRGSARHPIARRPGAGGCRPHRYPTRHRLHGIG</sequence>
<feature type="non-terminal residue" evidence="2">
    <location>
        <position position="1"/>
    </location>
</feature>
<accession>A0A1R3L150</accession>
<dbReference type="Proteomes" id="UP000187203">
    <property type="component" value="Unassembled WGS sequence"/>
</dbReference>
<dbReference type="EMBL" id="AWUE01005289">
    <property type="protein sequence ID" value="OMP13051.1"/>
    <property type="molecule type" value="Genomic_DNA"/>
</dbReference>
<organism evidence="2 3">
    <name type="scientific">Corchorus olitorius</name>
    <dbReference type="NCBI Taxonomy" id="93759"/>
    <lineage>
        <taxon>Eukaryota</taxon>
        <taxon>Viridiplantae</taxon>
        <taxon>Streptophyta</taxon>
        <taxon>Embryophyta</taxon>
        <taxon>Tracheophyta</taxon>
        <taxon>Spermatophyta</taxon>
        <taxon>Magnoliopsida</taxon>
        <taxon>eudicotyledons</taxon>
        <taxon>Gunneridae</taxon>
        <taxon>Pentapetalae</taxon>
        <taxon>rosids</taxon>
        <taxon>malvids</taxon>
        <taxon>Malvales</taxon>
        <taxon>Malvaceae</taxon>
        <taxon>Grewioideae</taxon>
        <taxon>Apeibeae</taxon>
        <taxon>Corchorus</taxon>
    </lineage>
</organism>
<evidence type="ECO:0000313" key="3">
    <source>
        <dbReference type="Proteomes" id="UP000187203"/>
    </source>
</evidence>
<evidence type="ECO:0000256" key="1">
    <source>
        <dbReference type="SAM" id="MobiDB-lite"/>
    </source>
</evidence>
<evidence type="ECO:0000313" key="2">
    <source>
        <dbReference type="EMBL" id="OMP13051.1"/>
    </source>
</evidence>
<proteinExistence type="predicted"/>
<reference evidence="3" key="1">
    <citation type="submission" date="2013-09" db="EMBL/GenBank/DDBJ databases">
        <title>Corchorus olitorius genome sequencing.</title>
        <authorList>
            <person name="Alam M."/>
            <person name="Haque M.S."/>
            <person name="Islam M.S."/>
            <person name="Emdad E.M."/>
            <person name="Islam M.M."/>
            <person name="Ahmed B."/>
            <person name="Halim A."/>
            <person name="Hossen Q.M.M."/>
            <person name="Hossain M.Z."/>
            <person name="Ahmed R."/>
            <person name="Khan M.M."/>
            <person name="Islam R."/>
            <person name="Rashid M.M."/>
            <person name="Khan S.A."/>
            <person name="Rahman M.S."/>
            <person name="Alam M."/>
            <person name="Yahiya A.S."/>
            <person name="Khan M.S."/>
            <person name="Azam M.S."/>
            <person name="Haque T."/>
            <person name="Lashkar M.Z.H."/>
            <person name="Akhand A.I."/>
            <person name="Morshed G."/>
            <person name="Roy S."/>
            <person name="Uddin K.S."/>
            <person name="Rabeya T."/>
            <person name="Hossain A.S."/>
            <person name="Chowdhury A."/>
            <person name="Snigdha A.R."/>
            <person name="Mortoza M.S."/>
            <person name="Matin S.A."/>
            <person name="Hoque S.M.E."/>
            <person name="Islam M.K."/>
            <person name="Roy D.K."/>
            <person name="Haider R."/>
            <person name="Moosa M.M."/>
            <person name="Elias S.M."/>
            <person name="Hasan A.M."/>
            <person name="Jahan S."/>
            <person name="Shafiuddin M."/>
            <person name="Mahmood N."/>
            <person name="Shommy N.S."/>
        </authorList>
    </citation>
    <scope>NUCLEOTIDE SEQUENCE [LARGE SCALE GENOMIC DNA]</scope>
    <source>
        <strain evidence="3">cv. O-4</strain>
    </source>
</reference>
<name>A0A1R3L150_9ROSI</name>
<gene>
    <name evidence="2" type="ORF">COLO4_02364</name>
</gene>
<feature type="compositionally biased region" description="Basic residues" evidence="1">
    <location>
        <begin position="312"/>
        <end position="326"/>
    </location>
</feature>